<dbReference type="InterPro" id="IPR005829">
    <property type="entry name" value="Sugar_transporter_CS"/>
</dbReference>
<feature type="transmembrane region" description="Helical" evidence="6">
    <location>
        <begin position="661"/>
        <end position="680"/>
    </location>
</feature>
<keyword evidence="2 6" id="KW-0812">Transmembrane</keyword>
<dbReference type="AlphaFoldDB" id="A0A9J6EDV5"/>
<feature type="transmembrane region" description="Helical" evidence="6">
    <location>
        <begin position="687"/>
        <end position="711"/>
    </location>
</feature>
<feature type="region of interest" description="Disordered" evidence="5">
    <location>
        <begin position="1"/>
        <end position="29"/>
    </location>
</feature>
<feature type="compositionally biased region" description="Polar residues" evidence="5">
    <location>
        <begin position="229"/>
        <end position="238"/>
    </location>
</feature>
<dbReference type="Pfam" id="PF00083">
    <property type="entry name" value="Sugar_tr"/>
    <property type="match status" value="2"/>
</dbReference>
<evidence type="ECO:0000256" key="3">
    <source>
        <dbReference type="ARBA" id="ARBA00022989"/>
    </source>
</evidence>
<keyword evidence="4 6" id="KW-0472">Membrane</keyword>
<gene>
    <name evidence="7" type="ORF">HPB51_024046</name>
</gene>
<feature type="compositionally biased region" description="Basic and acidic residues" evidence="5">
    <location>
        <begin position="78"/>
        <end position="92"/>
    </location>
</feature>
<reference evidence="7" key="2">
    <citation type="submission" date="2021-09" db="EMBL/GenBank/DDBJ databases">
        <authorList>
            <person name="Jia N."/>
            <person name="Wang J."/>
            <person name="Shi W."/>
            <person name="Du L."/>
            <person name="Sun Y."/>
            <person name="Zhan W."/>
            <person name="Jiang J."/>
            <person name="Wang Q."/>
            <person name="Zhang B."/>
            <person name="Ji P."/>
            <person name="Sakyi L.B."/>
            <person name="Cui X."/>
            <person name="Yuan T."/>
            <person name="Jiang B."/>
            <person name="Yang W."/>
            <person name="Lam T.T.-Y."/>
            <person name="Chang Q."/>
            <person name="Ding S."/>
            <person name="Wang X."/>
            <person name="Zhu J."/>
            <person name="Ruan X."/>
            <person name="Zhao L."/>
            <person name="Wei J."/>
            <person name="Que T."/>
            <person name="Du C."/>
            <person name="Cheng J."/>
            <person name="Dai P."/>
            <person name="Han X."/>
            <person name="Huang E."/>
            <person name="Gao Y."/>
            <person name="Liu J."/>
            <person name="Shao H."/>
            <person name="Ye R."/>
            <person name="Li L."/>
            <person name="Wei W."/>
            <person name="Wang X."/>
            <person name="Wang C."/>
            <person name="Huo Q."/>
            <person name="Li W."/>
            <person name="Guo W."/>
            <person name="Chen H."/>
            <person name="Chen S."/>
            <person name="Zhou L."/>
            <person name="Zhou L."/>
            <person name="Ni X."/>
            <person name="Tian J."/>
            <person name="Zhou Y."/>
            <person name="Sheng Y."/>
            <person name="Liu T."/>
            <person name="Pan Y."/>
            <person name="Xia L."/>
            <person name="Li J."/>
            <person name="Zhao F."/>
            <person name="Cao W."/>
        </authorList>
    </citation>
    <scope>NUCLEOTIDE SEQUENCE</scope>
    <source>
        <strain evidence="7">Rmic-2018</strain>
        <tissue evidence="7">Larvae</tissue>
    </source>
</reference>
<feature type="transmembrane region" description="Helical" evidence="6">
    <location>
        <begin position="543"/>
        <end position="561"/>
    </location>
</feature>
<feature type="region of interest" description="Disordered" evidence="5">
    <location>
        <begin position="69"/>
        <end position="127"/>
    </location>
</feature>
<evidence type="ECO:0000256" key="1">
    <source>
        <dbReference type="ARBA" id="ARBA00004141"/>
    </source>
</evidence>
<name>A0A9J6EDV5_RHIMP</name>
<dbReference type="EMBL" id="JABSTU010000005">
    <property type="protein sequence ID" value="KAH8032269.1"/>
    <property type="molecule type" value="Genomic_DNA"/>
</dbReference>
<dbReference type="InterPro" id="IPR036259">
    <property type="entry name" value="MFS_trans_sf"/>
</dbReference>
<feature type="transmembrane region" description="Helical" evidence="6">
    <location>
        <begin position="629"/>
        <end position="649"/>
    </location>
</feature>
<feature type="transmembrane region" description="Helical" evidence="6">
    <location>
        <begin position="748"/>
        <end position="768"/>
    </location>
</feature>
<evidence type="ECO:0000313" key="7">
    <source>
        <dbReference type="EMBL" id="KAH8032269.1"/>
    </source>
</evidence>
<feature type="compositionally biased region" description="Basic residues" evidence="5">
    <location>
        <begin position="9"/>
        <end position="24"/>
    </location>
</feature>
<feature type="transmembrane region" description="Helical" evidence="6">
    <location>
        <begin position="407"/>
        <end position="430"/>
    </location>
</feature>
<dbReference type="GO" id="GO:0022857">
    <property type="term" value="F:transmembrane transporter activity"/>
    <property type="evidence" value="ECO:0007669"/>
    <property type="project" value="InterPro"/>
</dbReference>
<evidence type="ECO:0000256" key="5">
    <source>
        <dbReference type="SAM" id="MobiDB-lite"/>
    </source>
</evidence>
<dbReference type="SUPFAM" id="SSF103473">
    <property type="entry name" value="MFS general substrate transporter"/>
    <property type="match status" value="1"/>
</dbReference>
<comment type="caution">
    <text evidence="7">The sequence shown here is derived from an EMBL/GenBank/DDBJ whole genome shotgun (WGS) entry which is preliminary data.</text>
</comment>
<evidence type="ECO:0000313" key="8">
    <source>
        <dbReference type="Proteomes" id="UP000821866"/>
    </source>
</evidence>
<keyword evidence="8" id="KW-1185">Reference proteome</keyword>
<feature type="transmembrane region" description="Helical" evidence="6">
    <location>
        <begin position="436"/>
        <end position="459"/>
    </location>
</feature>
<accession>A0A9J6EDV5</accession>
<feature type="transmembrane region" description="Helical" evidence="6">
    <location>
        <begin position="780"/>
        <end position="800"/>
    </location>
</feature>
<evidence type="ECO:0000256" key="2">
    <source>
        <dbReference type="ARBA" id="ARBA00022692"/>
    </source>
</evidence>
<feature type="transmembrane region" description="Helical" evidence="6">
    <location>
        <begin position="294"/>
        <end position="315"/>
    </location>
</feature>
<reference evidence="7" key="1">
    <citation type="journal article" date="2020" name="Cell">
        <title>Large-Scale Comparative Analyses of Tick Genomes Elucidate Their Genetic Diversity and Vector Capacities.</title>
        <authorList>
            <consortium name="Tick Genome and Microbiome Consortium (TIGMIC)"/>
            <person name="Jia N."/>
            <person name="Wang J."/>
            <person name="Shi W."/>
            <person name="Du L."/>
            <person name="Sun Y."/>
            <person name="Zhan W."/>
            <person name="Jiang J.F."/>
            <person name="Wang Q."/>
            <person name="Zhang B."/>
            <person name="Ji P."/>
            <person name="Bell-Sakyi L."/>
            <person name="Cui X.M."/>
            <person name="Yuan T.T."/>
            <person name="Jiang B.G."/>
            <person name="Yang W.F."/>
            <person name="Lam T.T."/>
            <person name="Chang Q.C."/>
            <person name="Ding S.J."/>
            <person name="Wang X.J."/>
            <person name="Zhu J.G."/>
            <person name="Ruan X.D."/>
            <person name="Zhao L."/>
            <person name="Wei J.T."/>
            <person name="Ye R.Z."/>
            <person name="Que T.C."/>
            <person name="Du C.H."/>
            <person name="Zhou Y.H."/>
            <person name="Cheng J.X."/>
            <person name="Dai P.F."/>
            <person name="Guo W.B."/>
            <person name="Han X.H."/>
            <person name="Huang E.J."/>
            <person name="Li L.F."/>
            <person name="Wei W."/>
            <person name="Gao Y.C."/>
            <person name="Liu J.Z."/>
            <person name="Shao H.Z."/>
            <person name="Wang X."/>
            <person name="Wang C.C."/>
            <person name="Yang T.C."/>
            <person name="Huo Q.B."/>
            <person name="Li W."/>
            <person name="Chen H.Y."/>
            <person name="Chen S.E."/>
            <person name="Zhou L.G."/>
            <person name="Ni X.B."/>
            <person name="Tian J.H."/>
            <person name="Sheng Y."/>
            <person name="Liu T."/>
            <person name="Pan Y.S."/>
            <person name="Xia L.Y."/>
            <person name="Li J."/>
            <person name="Zhao F."/>
            <person name="Cao W.C."/>
        </authorList>
    </citation>
    <scope>NUCLEOTIDE SEQUENCE</scope>
    <source>
        <strain evidence="7">Rmic-2018</strain>
    </source>
</reference>
<dbReference type="PANTHER" id="PTHR24064">
    <property type="entry name" value="SOLUTE CARRIER FAMILY 22 MEMBER"/>
    <property type="match status" value="1"/>
</dbReference>
<keyword evidence="3 6" id="KW-1133">Transmembrane helix</keyword>
<feature type="transmembrane region" description="Helical" evidence="6">
    <location>
        <begin position="717"/>
        <end position="736"/>
    </location>
</feature>
<protein>
    <submittedName>
        <fullName evidence="7">Uncharacterized protein</fullName>
    </submittedName>
</protein>
<dbReference type="GO" id="GO:0016020">
    <property type="term" value="C:membrane"/>
    <property type="evidence" value="ECO:0007669"/>
    <property type="project" value="UniProtKB-SubCell"/>
</dbReference>
<sequence>MPKHDASKSKKTLVKRIFQRRKDPRKTSPLVPIMVRHDGHVALKSAGTSAYPEELPPPLLKATAPYLIGSAPSGVENARAKPNEASPRRVHSEPTALAKSLPRTINFTRPKGKKDSETATPKETPSPAYRIAIAESEAASQSETMADIEKTKASTIRTTAMEEKKAPSSAIANHSTKHEGLLKTRAKTVFRVLDKSLPHSNHALDAHHRPQASAVVGTGARPSKRTKPSTETNTNQSKDVPPPAEKTTTPKSKDLPTPYYTARTLTMDVEQSSGFTESPVQSLFIFGHGGFQRVVLVFACVAVFVSYSQSFLLVVESHPVRYWCETTNQRPASASARPSVESRHAAIPLFANDSYGECTQFNPAPINGTDNSTKVPCDHWQYDESESRSTIVAEWDLVCQRSRLKHLIWATFMTGGAVAVPTLGLTADVVGRRPVLIAAVLLLLLSGLGVCLCESLLWFTVLRFMSGASTGALDVISTQGHTNPKSSPSYVSFRRVYLQVLLFESTPAGPRGAFVAASVSLATCLSPVFVASVSAVFATWRMLHVVLLVPALLLACLVFTIEESPHWCLYNNKFDDAERVALWAARLNLEDPDLVRDRLERIRKEAEFLGEEAVLRYPRLLRYIASAPVRSRCFALFGCWCFVYIAFYARDYWKLGPWIQTAQWFVVTVNFPAMAAAYALTRRHGGLHCAVPLLATCSMMSALQSALVAVGGQSSLLLVYCSSVIILNVTYVTLVVHTVDAFPTPARSLGYSGAFLFGRMGAMMGTMFREFESMPLPVNVLPTAVTSLGLVAFAASLLLVPPSTKGLFAADGSAFLRDKPGEVVLPVESPTLSWKVHKRMSPLQSPSCERE</sequence>
<feature type="region of interest" description="Disordered" evidence="5">
    <location>
        <begin position="200"/>
        <end position="257"/>
    </location>
</feature>
<dbReference type="PROSITE" id="PS00216">
    <property type="entry name" value="SUGAR_TRANSPORT_1"/>
    <property type="match status" value="1"/>
</dbReference>
<feature type="transmembrane region" description="Helical" evidence="6">
    <location>
        <begin position="513"/>
        <end position="537"/>
    </location>
</feature>
<dbReference type="InterPro" id="IPR005828">
    <property type="entry name" value="MFS_sugar_transport-like"/>
</dbReference>
<organism evidence="7 8">
    <name type="scientific">Rhipicephalus microplus</name>
    <name type="common">Cattle tick</name>
    <name type="synonym">Boophilus microplus</name>
    <dbReference type="NCBI Taxonomy" id="6941"/>
    <lineage>
        <taxon>Eukaryota</taxon>
        <taxon>Metazoa</taxon>
        <taxon>Ecdysozoa</taxon>
        <taxon>Arthropoda</taxon>
        <taxon>Chelicerata</taxon>
        <taxon>Arachnida</taxon>
        <taxon>Acari</taxon>
        <taxon>Parasitiformes</taxon>
        <taxon>Ixodida</taxon>
        <taxon>Ixodoidea</taxon>
        <taxon>Ixodidae</taxon>
        <taxon>Rhipicephalinae</taxon>
        <taxon>Rhipicephalus</taxon>
        <taxon>Boophilus</taxon>
    </lineage>
</organism>
<dbReference type="Proteomes" id="UP000821866">
    <property type="component" value="Chromosome 3"/>
</dbReference>
<comment type="subcellular location">
    <subcellularLocation>
        <location evidence="1">Membrane</location>
        <topology evidence="1">Multi-pass membrane protein</topology>
    </subcellularLocation>
</comment>
<evidence type="ECO:0000256" key="4">
    <source>
        <dbReference type="ARBA" id="ARBA00023136"/>
    </source>
</evidence>
<dbReference type="Gene3D" id="1.20.1250.20">
    <property type="entry name" value="MFS general substrate transporter like domains"/>
    <property type="match status" value="1"/>
</dbReference>
<evidence type="ECO:0000256" key="6">
    <source>
        <dbReference type="SAM" id="Phobius"/>
    </source>
</evidence>
<dbReference type="VEuPathDB" id="VectorBase:LOC119165236"/>
<proteinExistence type="predicted"/>